<feature type="transmembrane region" description="Helical" evidence="5">
    <location>
        <begin position="150"/>
        <end position="168"/>
    </location>
</feature>
<organism evidence="7 8">
    <name type="scientific">Acrasis kona</name>
    <dbReference type="NCBI Taxonomy" id="1008807"/>
    <lineage>
        <taxon>Eukaryota</taxon>
        <taxon>Discoba</taxon>
        <taxon>Heterolobosea</taxon>
        <taxon>Tetramitia</taxon>
        <taxon>Eutetramitia</taxon>
        <taxon>Acrasidae</taxon>
        <taxon>Acrasis</taxon>
    </lineage>
</organism>
<dbReference type="InterPro" id="IPR000620">
    <property type="entry name" value="EamA_dom"/>
</dbReference>
<sequence>MKTPSNVFVNQALIHVMLVISAVMSGSWSVFASISMNHMHSITFASLRAILYTIVLLPVMIIADRSFVFPNNFKNSPVPFITNRLPSKRGTGLFVLCGLFLSLNQLSFTGGLAITSPNTAALFGPVNVVAISIGSILVKHEQITKLKALGITIAVVGAFGTALFEILTKGTDVQDKPFNSLSLLGYILLTINVICNSAYVNLQTTIMIRDHVPTLTVSFWCYLYSTIFTTAVASFYWTSINLDTITWEAWYGVVYAATMGASIPWTINAYGTKLLKPTARAVHGAMAPVYTAIFSYLLLGDIIGWYMAVGALVISSGVVCVGLSKSMETAKKELRKEVTMKEVMMQDSTEFVDEVEKV</sequence>
<comment type="subcellular location">
    <subcellularLocation>
        <location evidence="1">Membrane</location>
        <topology evidence="1">Multi-pass membrane protein</topology>
    </subcellularLocation>
</comment>
<evidence type="ECO:0000256" key="1">
    <source>
        <dbReference type="ARBA" id="ARBA00004141"/>
    </source>
</evidence>
<reference evidence="7 8" key="1">
    <citation type="submission" date="2024-03" db="EMBL/GenBank/DDBJ databases">
        <title>The Acrasis kona genome and developmental transcriptomes reveal deep origins of eukaryotic multicellular pathways.</title>
        <authorList>
            <person name="Sheikh S."/>
            <person name="Fu C.-J."/>
            <person name="Brown M.W."/>
            <person name="Baldauf S.L."/>
        </authorList>
    </citation>
    <scope>NUCLEOTIDE SEQUENCE [LARGE SCALE GENOMIC DNA]</scope>
    <source>
        <strain evidence="7 8">ATCC MYA-3509</strain>
    </source>
</reference>
<evidence type="ECO:0000259" key="6">
    <source>
        <dbReference type="Pfam" id="PF00892"/>
    </source>
</evidence>
<feature type="transmembrane region" description="Helical" evidence="5">
    <location>
        <begin position="180"/>
        <end position="202"/>
    </location>
</feature>
<dbReference type="PANTHER" id="PTHR32322:SF2">
    <property type="entry name" value="EAMA DOMAIN-CONTAINING PROTEIN"/>
    <property type="match status" value="1"/>
</dbReference>
<dbReference type="EMBL" id="JAOPGA020000943">
    <property type="protein sequence ID" value="KAL0483178.1"/>
    <property type="molecule type" value="Genomic_DNA"/>
</dbReference>
<keyword evidence="2 5" id="KW-0812">Transmembrane</keyword>
<dbReference type="SUPFAM" id="SSF103481">
    <property type="entry name" value="Multidrug resistance efflux transporter EmrE"/>
    <property type="match status" value="2"/>
</dbReference>
<evidence type="ECO:0000313" key="8">
    <source>
        <dbReference type="Proteomes" id="UP001431209"/>
    </source>
</evidence>
<dbReference type="InterPro" id="IPR050638">
    <property type="entry name" value="AA-Vitamin_Transporters"/>
</dbReference>
<gene>
    <name evidence="7" type="ORF">AKO1_014825</name>
</gene>
<keyword evidence="8" id="KW-1185">Reference proteome</keyword>
<feature type="transmembrane region" description="Helical" evidence="5">
    <location>
        <begin position="305"/>
        <end position="324"/>
    </location>
</feature>
<evidence type="ECO:0000256" key="2">
    <source>
        <dbReference type="ARBA" id="ARBA00022692"/>
    </source>
</evidence>
<dbReference type="Proteomes" id="UP001431209">
    <property type="component" value="Unassembled WGS sequence"/>
</dbReference>
<feature type="transmembrane region" description="Helical" evidence="5">
    <location>
        <begin position="120"/>
        <end position="138"/>
    </location>
</feature>
<feature type="transmembrane region" description="Helical" evidence="5">
    <location>
        <begin position="214"/>
        <end position="237"/>
    </location>
</feature>
<feature type="domain" description="EamA" evidence="6">
    <location>
        <begin position="184"/>
        <end position="321"/>
    </location>
</feature>
<keyword evidence="3 5" id="KW-1133">Transmembrane helix</keyword>
<dbReference type="GO" id="GO:0016020">
    <property type="term" value="C:membrane"/>
    <property type="evidence" value="ECO:0007669"/>
    <property type="project" value="UniProtKB-SubCell"/>
</dbReference>
<feature type="transmembrane region" description="Helical" evidence="5">
    <location>
        <begin position="282"/>
        <end position="299"/>
    </location>
</feature>
<comment type="caution">
    <text evidence="7">The sequence shown here is derived from an EMBL/GenBank/DDBJ whole genome shotgun (WGS) entry which is preliminary data.</text>
</comment>
<dbReference type="Pfam" id="PF00892">
    <property type="entry name" value="EamA"/>
    <property type="match status" value="2"/>
</dbReference>
<feature type="transmembrane region" description="Helical" evidence="5">
    <location>
        <begin position="249"/>
        <end position="270"/>
    </location>
</feature>
<keyword evidence="4 5" id="KW-0472">Membrane</keyword>
<proteinExistence type="predicted"/>
<feature type="transmembrane region" description="Helical" evidence="5">
    <location>
        <begin position="93"/>
        <end position="114"/>
    </location>
</feature>
<name>A0AAW2Z1N1_9EUKA</name>
<feature type="domain" description="EamA" evidence="6">
    <location>
        <begin position="15"/>
        <end position="161"/>
    </location>
</feature>
<dbReference type="PANTHER" id="PTHR32322">
    <property type="entry name" value="INNER MEMBRANE TRANSPORTER"/>
    <property type="match status" value="1"/>
</dbReference>
<protein>
    <recommendedName>
        <fullName evidence="6">EamA domain-containing protein</fullName>
    </recommendedName>
</protein>
<dbReference type="InterPro" id="IPR037185">
    <property type="entry name" value="EmrE-like"/>
</dbReference>
<evidence type="ECO:0000256" key="3">
    <source>
        <dbReference type="ARBA" id="ARBA00022989"/>
    </source>
</evidence>
<feature type="transmembrane region" description="Helical" evidence="5">
    <location>
        <begin position="42"/>
        <end position="63"/>
    </location>
</feature>
<dbReference type="AlphaFoldDB" id="A0AAW2Z1N1"/>
<evidence type="ECO:0000256" key="4">
    <source>
        <dbReference type="ARBA" id="ARBA00023136"/>
    </source>
</evidence>
<evidence type="ECO:0000313" key="7">
    <source>
        <dbReference type="EMBL" id="KAL0483178.1"/>
    </source>
</evidence>
<evidence type="ECO:0000256" key="5">
    <source>
        <dbReference type="SAM" id="Phobius"/>
    </source>
</evidence>
<feature type="transmembrane region" description="Helical" evidence="5">
    <location>
        <begin position="12"/>
        <end position="36"/>
    </location>
</feature>
<accession>A0AAW2Z1N1</accession>